<proteinExistence type="predicted"/>
<accession>A0A1Q9DFZ2</accession>
<sequence length="224" mass="24938">MTTRASESSAWYEFVESDGGDLHQGDHLGVQACEADHQAEKIMMQVKCSYDKETKHVKFAPQFAGYEQHDAQAYRKVTVAAKSVELVDDAKPKGRRRRQGANTRVGPIREATPHNAVFADLGKHSGVLADGSECQWERGTLEAPRKGAGGSIVEYWTENGRDHIVRLCEKRSLHADRLSMSKSGILEPPEWLHIVCDVIAAVQWAAQFLKRSSWISFSKGSMTI</sequence>
<reference evidence="1 2" key="1">
    <citation type="submission" date="2016-02" db="EMBL/GenBank/DDBJ databases">
        <title>Genome analysis of coral dinoflagellate symbionts highlights evolutionary adaptations to a symbiotic lifestyle.</title>
        <authorList>
            <person name="Aranda M."/>
            <person name="Li Y."/>
            <person name="Liew Y.J."/>
            <person name="Baumgarten S."/>
            <person name="Simakov O."/>
            <person name="Wilson M."/>
            <person name="Piel J."/>
            <person name="Ashoor H."/>
            <person name="Bougouffa S."/>
            <person name="Bajic V.B."/>
            <person name="Ryu T."/>
            <person name="Ravasi T."/>
            <person name="Bayer T."/>
            <person name="Micklem G."/>
            <person name="Kim H."/>
            <person name="Bhak J."/>
            <person name="Lajeunesse T.C."/>
            <person name="Voolstra C.R."/>
        </authorList>
    </citation>
    <scope>NUCLEOTIDE SEQUENCE [LARGE SCALE GENOMIC DNA]</scope>
    <source>
        <strain evidence="1 2">CCMP2467</strain>
    </source>
</reference>
<evidence type="ECO:0000313" key="2">
    <source>
        <dbReference type="Proteomes" id="UP000186817"/>
    </source>
</evidence>
<evidence type="ECO:0000313" key="1">
    <source>
        <dbReference type="EMBL" id="OLP94075.1"/>
    </source>
</evidence>
<name>A0A1Q9DFZ2_SYMMI</name>
<organism evidence="1 2">
    <name type="scientific">Symbiodinium microadriaticum</name>
    <name type="common">Dinoflagellate</name>
    <name type="synonym">Zooxanthella microadriatica</name>
    <dbReference type="NCBI Taxonomy" id="2951"/>
    <lineage>
        <taxon>Eukaryota</taxon>
        <taxon>Sar</taxon>
        <taxon>Alveolata</taxon>
        <taxon>Dinophyceae</taxon>
        <taxon>Suessiales</taxon>
        <taxon>Symbiodiniaceae</taxon>
        <taxon>Symbiodinium</taxon>
    </lineage>
</organism>
<dbReference type="AlphaFoldDB" id="A0A1Q9DFZ2"/>
<keyword evidence="2" id="KW-1185">Reference proteome</keyword>
<protein>
    <submittedName>
        <fullName evidence="1">Uncharacterized protein</fullName>
    </submittedName>
</protein>
<dbReference type="EMBL" id="LSRX01000559">
    <property type="protein sequence ID" value="OLP94075.1"/>
    <property type="molecule type" value="Genomic_DNA"/>
</dbReference>
<comment type="caution">
    <text evidence="1">The sequence shown here is derived from an EMBL/GenBank/DDBJ whole genome shotgun (WGS) entry which is preliminary data.</text>
</comment>
<dbReference type="Proteomes" id="UP000186817">
    <property type="component" value="Unassembled WGS sequence"/>
</dbReference>
<gene>
    <name evidence="1" type="ORF">AK812_SmicGene23953</name>
</gene>